<dbReference type="GO" id="GO:0044877">
    <property type="term" value="F:protein-containing complex binding"/>
    <property type="evidence" value="ECO:0007669"/>
    <property type="project" value="InterPro"/>
</dbReference>
<dbReference type="InterPro" id="IPR003151">
    <property type="entry name" value="PIK-rel_kinase_FAT"/>
</dbReference>
<dbReference type="Pfam" id="PF23593">
    <property type="entry name" value="HEAT_ATR"/>
    <property type="match status" value="1"/>
</dbReference>
<evidence type="ECO:0000256" key="17">
    <source>
        <dbReference type="SAM" id="Phobius"/>
    </source>
</evidence>
<evidence type="ECO:0000256" key="11">
    <source>
        <dbReference type="ARBA" id="ARBA00047899"/>
    </source>
</evidence>
<dbReference type="InterPro" id="IPR018936">
    <property type="entry name" value="PI3/4_kinase_CS"/>
</dbReference>
<dbReference type="PANTHER" id="PTHR11139:SF9">
    <property type="entry name" value="SERINE_THREONINE-PROTEIN KINASE MTOR"/>
    <property type="match status" value="1"/>
</dbReference>
<comment type="caution">
    <text evidence="21">The sequence shown here is derived from an EMBL/GenBank/DDBJ whole genome shotgun (WGS) entry which is preliminary data.</text>
</comment>
<evidence type="ECO:0000256" key="2">
    <source>
        <dbReference type="ARBA" id="ARBA00012513"/>
    </source>
</evidence>
<dbReference type="InterPro" id="IPR014009">
    <property type="entry name" value="PIK_FAT"/>
</dbReference>
<keyword evidence="10" id="KW-0067">ATP-binding</keyword>
<comment type="catalytic activity">
    <reaction evidence="12">
        <text>L-seryl-[protein] + ATP = O-phospho-L-seryl-[protein] + ADP + H(+)</text>
        <dbReference type="Rhea" id="RHEA:17989"/>
        <dbReference type="Rhea" id="RHEA-COMP:9863"/>
        <dbReference type="Rhea" id="RHEA-COMP:11604"/>
        <dbReference type="ChEBI" id="CHEBI:15378"/>
        <dbReference type="ChEBI" id="CHEBI:29999"/>
        <dbReference type="ChEBI" id="CHEBI:30616"/>
        <dbReference type="ChEBI" id="CHEBI:83421"/>
        <dbReference type="ChEBI" id="CHEBI:456216"/>
        <dbReference type="EC" id="2.7.11.1"/>
    </reaction>
</comment>
<reference evidence="21" key="1">
    <citation type="submission" date="2020-06" db="EMBL/GenBank/DDBJ databases">
        <authorList>
            <person name="Li T."/>
            <person name="Hu X."/>
            <person name="Zhang T."/>
            <person name="Song X."/>
            <person name="Zhang H."/>
            <person name="Dai N."/>
            <person name="Sheng W."/>
            <person name="Hou X."/>
            <person name="Wei L."/>
        </authorList>
    </citation>
    <scope>NUCLEOTIDE SEQUENCE</scope>
    <source>
        <strain evidence="21">KEN1</strain>
        <tissue evidence="21">Leaf</tissue>
    </source>
</reference>
<evidence type="ECO:0000256" key="15">
    <source>
        <dbReference type="PROSITE-ProRule" id="PRU00339"/>
    </source>
</evidence>
<dbReference type="SMART" id="SM01346">
    <property type="entry name" value="DUF3385"/>
    <property type="match status" value="1"/>
</dbReference>
<dbReference type="EMBL" id="JACGWN010000011">
    <property type="protein sequence ID" value="KAL0422503.1"/>
    <property type="molecule type" value="Genomic_DNA"/>
</dbReference>
<protein>
    <recommendedName>
        <fullName evidence="13">Serine/threonine-protein kinase TOR</fullName>
        <ecNumber evidence="2">2.7.11.1</ecNumber>
    </recommendedName>
    <alternativeName>
        <fullName evidence="14">Protein TARGET OF RAPAMYCIN</fullName>
    </alternativeName>
</protein>
<feature type="compositionally biased region" description="Basic and acidic residues" evidence="16">
    <location>
        <begin position="1200"/>
        <end position="1221"/>
    </location>
</feature>
<dbReference type="PANTHER" id="PTHR11139">
    <property type="entry name" value="ATAXIA TELANGIECTASIA MUTATED ATM -RELATED"/>
    <property type="match status" value="1"/>
</dbReference>
<dbReference type="PROSITE" id="PS51190">
    <property type="entry name" value="FATC"/>
    <property type="match status" value="1"/>
</dbReference>
<feature type="transmembrane region" description="Helical" evidence="17">
    <location>
        <begin position="1532"/>
        <end position="1552"/>
    </location>
</feature>
<dbReference type="EC" id="2.7.11.1" evidence="2"/>
<dbReference type="GO" id="GO:0031929">
    <property type="term" value="P:TOR signaling"/>
    <property type="evidence" value="ECO:0007669"/>
    <property type="project" value="TreeGrafter"/>
</dbReference>
<dbReference type="Pfam" id="PF00454">
    <property type="entry name" value="PI3_PI4_kinase"/>
    <property type="match status" value="1"/>
</dbReference>
<dbReference type="FunFam" id="1.25.10.10:FF:000802">
    <property type="entry name" value="Serine/threonine-protein kinase TOR"/>
    <property type="match status" value="1"/>
</dbReference>
<name>A0AAW2V0J1_9LAMI</name>
<dbReference type="CDD" id="cd05169">
    <property type="entry name" value="PIKKc_TOR"/>
    <property type="match status" value="1"/>
</dbReference>
<keyword evidence="3" id="KW-0217">Developmental protein</keyword>
<keyword evidence="17" id="KW-0472">Membrane</keyword>
<keyword evidence="7" id="KW-0677">Repeat</keyword>
<evidence type="ECO:0000256" key="10">
    <source>
        <dbReference type="ARBA" id="ARBA00022840"/>
    </source>
</evidence>
<dbReference type="InterPro" id="IPR024585">
    <property type="entry name" value="mTOR_dom"/>
</dbReference>
<evidence type="ECO:0000256" key="14">
    <source>
        <dbReference type="ARBA" id="ARBA00082304"/>
    </source>
</evidence>
<feature type="transmembrane region" description="Helical" evidence="17">
    <location>
        <begin position="1503"/>
        <end position="1525"/>
    </location>
</feature>
<evidence type="ECO:0000256" key="8">
    <source>
        <dbReference type="ARBA" id="ARBA00022741"/>
    </source>
</evidence>
<dbReference type="SMART" id="SM01345">
    <property type="entry name" value="Rapamycin_bind"/>
    <property type="match status" value="1"/>
</dbReference>
<dbReference type="FunFam" id="3.30.1010.10:FF:000006">
    <property type="entry name" value="Serine/threonine-protein kinase TOR"/>
    <property type="match status" value="1"/>
</dbReference>
<sequence>MATTSQSIRYIGPAPATNAGNMDALNRVLAELCVRGNPKDGAASALRRLVEEQARDLSGEAFSRFMDQLYDRVTSLLESNEVADNLGALRAIDELIDVGIGENAVKVAKIANYMRTAFEAKREPETLVVASKVLGHLVRAGGAMTADEVERLVKIALDWLRGDRVEYRRFAAVLILKEMAENASTVFNVHVPEFVDAIWVALRDPKLDVRERAVEALRACLRVIEKRETRWRVQWYYRMFEATQDGLGRNAPVHSIHGSLLAVGELLRNTGEFMMSRYREVAEIVLRYLEHRDRLVRLSITSLLPRIAHFLRDRFVTNYLTICMKHILHVLKIPAEAASGFIALGEMAGALDGELINYLPTITSHLRDAIAPRRGRPSMEALACVGNIAKAMGPSMEPHVRSLLDAMFSVGLSSTLVEALENITASIPSLLPTIQVRLLECISGVLSRNQQVQSRPSAAIARTSSTAATIQVSELSGSALVQLGLQTLAGLILRLLHLLTVGSAFGFFLPFHNRVLPFQGHDLLEFARESVVVYLEDEDGGTRKDAALCCCKLMANSLSGISSAQFSSSRTSRAGGKRRRLVEEIVEKLLIAAVADADVTVRRSIFSSLHESGGFDDYLAQADCLTAVFAALNDEDFEVREFAISVAGRLSEKNPAYVLPALRRHLIQLLTYLKQSADSKCREESAKLLGCLIRNCERLILPYIAPIHKALIAKLNEGTGVNANNGIISGVLVTVGDLARVGGFAMRQYIPELMPLIVDALLDGAAAMKREVAVTTLGQVVQSTGYVITPYNEYPQLLGLLLKLLNGELAWSTRREVLKVLGIMGALDPHVHKRNQLSLPGSHGEVARPAGEPGQHIRSMDELPMDLWPSFATSEDYYSTVAISSLMRIFRDPSLSSYHQKVVGSLMFIFKKASCLCCTDAFLYCGIAAYSVECMVTCFLCFCEISQWVLAVFRTCLRFSLISCILFVHVTMVLRNILPGNLELVSIVRQHVRKYLPELFSLISELWSSFSLPATNRPVRGSPILHLLEQLCLALNDEFRTHLPFILPSCIQVLSDAERFKDYSRTLDEHMHLLLPALIRIFKVDASVEVLLLLGCVQVTGHISALVHHLKLVLDGKNDELRKDALDALCCLAHALGEDFTIFIPSIHKLLLKHRLRHKDFEEIQGRLQRREPLILGNTASQKQNRRLPGEVISDPLSDTEDHERIDPHKPHQVNEARLRAAGEASQRSTKEDWAEWMRHFSIELLKESPSPALRTCAKLAQLQPFVGRELFAAGFVSCWTQLNELCQRQLVRSLEMAFSSPNIPPEILATLLNLAEFMEHDERPLPIDIRLLGALAEKCRAFAKALHYKEMEFEAMDDALKAYTVKASQASSPHLVLDATLGRMRCLAALARWEELNNLCKEYWTPAEPAARLEMAPMAASAAWNMGEWDQMAEYVSRLDDGDETKLRVLGNTAATGDGSSNGTFFRAVLLVRRGKYDEAREYVEEQGNVWLQKWLHCGYPLPGFTTLPLGLLSLLMGGVMLLIGPGGGNGWPLLLIVFIIWLCLIARIVLESYERAYSNMVRIQQLSELEEVIDYCTLPVGNHVAEGRRLLIRNMWNERIKGAKRNVEVWQALLAVRSLVLPPTEDAETWIKFASLCRKSGRISQARSTLTKLLQFDPETTPDTVRYHGDPQVILAYLKYQWSLGEDHRRKEAFARLKDLAMDLSRTPVLQQSMQSGMTGSSNMPLVARVYLKLGTWQWALSPGLDDDSIQEILTAFRNATHYATKWAKAWHKWALFNTAVMSHYTLRSYPSIAAQFVVAAVTGYFHSIACAAHAKGVDDSLQDILRLLTLWFNHGATSEVQMALQKGFSLVNINTWLVVLPQIIARIHSNNHAVRELIQSLLVRIGQSHPQALMYPLLVACKSISNLRKQAAQEVVDKVRQHSGVLVDEAQLVSTELIRVAILWHEMWHEALEEASRLYFGEHNIEGMLNVLEPLHEMLEEGAMRNNTTIKEKAFIQAYRHELLEAYECCMKYRRTGKDAELTQAWDLYYHVFRRIDKQLQTLTTLDLQSVSPELLECRDLKLAVPGTYKADSPVVTIASFAPQLVVITSKQRPRKLTINGSDGEDYAFLLKGHEDLRQDERVMQLFGLVNTLLANSRKTAEKDLSIQRYSVIPLSPNSGLIGWVPNCDTLHHLIREYRDARKITLNQEHKLMLSFAPDYDHLPLIAKVEVFEYALQNTEGNDLARVLWLKSRTSEVWLDRRTNYTRSLAVMSMVGYLLGLGDRHPSNLMLHRYSGKILHIDFGDCFEASMNREKFPEKVPFRLTRMLVKAMEVSGIEGNFRSTCENVMQVLRSNKDSVMAMMEAFVHDPLINWRLFNFNEVPQMSTLTSTQAQPVVNGEESAPNRELLQPQRGVRERELLQAVNQLGDANEVLNERAVVVMARMSNKLTGRDFSACSSLPSSSIQHSLDHSTLISGDAREADHGLSVKLQVQKLILQATSHENLCQNYVGPMPLENPSEHGTAIVPSSSLCSIISVVNVA</sequence>
<dbReference type="Pfam" id="PF11865">
    <property type="entry name" value="mTOR_dom"/>
    <property type="match status" value="1"/>
</dbReference>
<feature type="repeat" description="TPR" evidence="15">
    <location>
        <begin position="1629"/>
        <end position="1662"/>
    </location>
</feature>
<dbReference type="InterPro" id="IPR009076">
    <property type="entry name" value="FRB_dom"/>
</dbReference>
<feature type="region of interest" description="Disordered" evidence="16">
    <location>
        <begin position="1175"/>
        <end position="1231"/>
    </location>
</feature>
<dbReference type="InterPro" id="IPR016024">
    <property type="entry name" value="ARM-type_fold"/>
</dbReference>
<dbReference type="GO" id="GO:0031932">
    <property type="term" value="C:TORC2 complex"/>
    <property type="evidence" value="ECO:0007669"/>
    <property type="project" value="TreeGrafter"/>
</dbReference>
<evidence type="ECO:0000256" key="6">
    <source>
        <dbReference type="ARBA" id="ARBA00022679"/>
    </source>
</evidence>
<keyword evidence="6" id="KW-0808">Transferase</keyword>
<evidence type="ECO:0000256" key="1">
    <source>
        <dbReference type="ARBA" id="ARBA00011031"/>
    </source>
</evidence>
<comment type="catalytic activity">
    <reaction evidence="11">
        <text>L-threonyl-[protein] + ATP = O-phospho-L-threonyl-[protein] + ADP + H(+)</text>
        <dbReference type="Rhea" id="RHEA:46608"/>
        <dbReference type="Rhea" id="RHEA-COMP:11060"/>
        <dbReference type="Rhea" id="RHEA-COMP:11605"/>
        <dbReference type="ChEBI" id="CHEBI:15378"/>
        <dbReference type="ChEBI" id="CHEBI:30013"/>
        <dbReference type="ChEBI" id="CHEBI:30616"/>
        <dbReference type="ChEBI" id="CHEBI:61977"/>
        <dbReference type="ChEBI" id="CHEBI:456216"/>
        <dbReference type="EC" id="2.7.11.1"/>
    </reaction>
</comment>
<dbReference type="SUPFAM" id="SSF47212">
    <property type="entry name" value="FKBP12-rapamycin-binding domain of FKBP-rapamycin-associated protein (FRAP)"/>
    <property type="match status" value="1"/>
</dbReference>
<dbReference type="PROSITE" id="PS50290">
    <property type="entry name" value="PI3_4_KINASE_3"/>
    <property type="match status" value="1"/>
</dbReference>
<dbReference type="GO" id="GO:0005524">
    <property type="term" value="F:ATP binding"/>
    <property type="evidence" value="ECO:0007669"/>
    <property type="project" value="UniProtKB-KW"/>
</dbReference>
<evidence type="ECO:0000259" key="20">
    <source>
        <dbReference type="PROSITE" id="PS51190"/>
    </source>
</evidence>
<dbReference type="Gene3D" id="1.25.40.10">
    <property type="entry name" value="Tetratricopeptide repeat domain"/>
    <property type="match status" value="1"/>
</dbReference>
<evidence type="ECO:0000256" key="13">
    <source>
        <dbReference type="ARBA" id="ARBA00069838"/>
    </source>
</evidence>
<keyword evidence="17" id="KW-0812">Transmembrane</keyword>
<keyword evidence="17" id="KW-1133">Transmembrane helix</keyword>
<evidence type="ECO:0000259" key="19">
    <source>
        <dbReference type="PROSITE" id="PS51189"/>
    </source>
</evidence>
<evidence type="ECO:0000259" key="18">
    <source>
        <dbReference type="PROSITE" id="PS50290"/>
    </source>
</evidence>
<dbReference type="InterPro" id="IPR036738">
    <property type="entry name" value="FRB_sf"/>
</dbReference>
<evidence type="ECO:0000256" key="12">
    <source>
        <dbReference type="ARBA" id="ARBA00048679"/>
    </source>
</evidence>
<dbReference type="InterPro" id="IPR003152">
    <property type="entry name" value="FATC_dom"/>
</dbReference>
<evidence type="ECO:0000256" key="16">
    <source>
        <dbReference type="SAM" id="MobiDB-lite"/>
    </source>
</evidence>
<dbReference type="SMART" id="SM00146">
    <property type="entry name" value="PI3Kc"/>
    <property type="match status" value="1"/>
</dbReference>
<dbReference type="GO" id="GO:0005737">
    <property type="term" value="C:cytoplasm"/>
    <property type="evidence" value="ECO:0007669"/>
    <property type="project" value="TreeGrafter"/>
</dbReference>
<dbReference type="Pfam" id="PF08771">
    <property type="entry name" value="FRB_dom"/>
    <property type="match status" value="1"/>
</dbReference>
<proteinExistence type="inferred from homology"/>
<dbReference type="Gene3D" id="1.25.10.10">
    <property type="entry name" value="Leucine-rich Repeat Variant"/>
    <property type="match status" value="5"/>
</dbReference>
<dbReference type="InterPro" id="IPR019734">
    <property type="entry name" value="TPR_rpt"/>
</dbReference>
<feature type="domain" description="FATC" evidence="20">
    <location>
        <begin position="2467"/>
        <end position="2499"/>
    </location>
</feature>
<dbReference type="InterPro" id="IPR050517">
    <property type="entry name" value="DDR_Repair_Kinase"/>
</dbReference>
<dbReference type="SUPFAM" id="SSF56112">
    <property type="entry name" value="Protein kinase-like (PK-like)"/>
    <property type="match status" value="1"/>
</dbReference>
<evidence type="ECO:0000313" key="21">
    <source>
        <dbReference type="EMBL" id="KAL0422503.1"/>
    </source>
</evidence>
<evidence type="ECO:0000256" key="4">
    <source>
        <dbReference type="ARBA" id="ARBA00022527"/>
    </source>
</evidence>
<dbReference type="InterPro" id="IPR057564">
    <property type="entry name" value="HEAT_ATR"/>
</dbReference>
<gene>
    <name evidence="21" type="ORF">Slati_3273200</name>
</gene>
<organism evidence="21">
    <name type="scientific">Sesamum latifolium</name>
    <dbReference type="NCBI Taxonomy" id="2727402"/>
    <lineage>
        <taxon>Eukaryota</taxon>
        <taxon>Viridiplantae</taxon>
        <taxon>Streptophyta</taxon>
        <taxon>Embryophyta</taxon>
        <taxon>Tracheophyta</taxon>
        <taxon>Spermatophyta</taxon>
        <taxon>Magnoliopsida</taxon>
        <taxon>eudicotyledons</taxon>
        <taxon>Gunneridae</taxon>
        <taxon>Pentapetalae</taxon>
        <taxon>asterids</taxon>
        <taxon>lamiids</taxon>
        <taxon>Lamiales</taxon>
        <taxon>Pedaliaceae</taxon>
        <taxon>Sesamum</taxon>
    </lineage>
</organism>
<dbReference type="PROSITE" id="PS00915">
    <property type="entry name" value="PI3_4_KINASE_1"/>
    <property type="match status" value="1"/>
</dbReference>
<dbReference type="FunFam" id="1.20.120.150:FF:000001">
    <property type="entry name" value="Serine/threonine-protein kinase TOR"/>
    <property type="match status" value="1"/>
</dbReference>
<feature type="domain" description="FAT" evidence="19">
    <location>
        <begin position="1332"/>
        <end position="1906"/>
    </location>
</feature>
<dbReference type="InterPro" id="IPR011009">
    <property type="entry name" value="Kinase-like_dom_sf"/>
</dbReference>
<dbReference type="PROSITE" id="PS51189">
    <property type="entry name" value="FAT"/>
    <property type="match status" value="1"/>
</dbReference>
<dbReference type="FunFam" id="1.10.1070.11:FF:000017">
    <property type="entry name" value="Serine/threonine-protein kinase TOR"/>
    <property type="match status" value="1"/>
</dbReference>
<evidence type="ECO:0000256" key="7">
    <source>
        <dbReference type="ARBA" id="ARBA00022737"/>
    </source>
</evidence>
<keyword evidence="5" id="KW-0341">Growth regulation</keyword>
<dbReference type="InterPro" id="IPR011989">
    <property type="entry name" value="ARM-like"/>
</dbReference>
<feature type="domain" description="PI3K/PI4K catalytic" evidence="18">
    <location>
        <begin position="2084"/>
        <end position="2401"/>
    </location>
</feature>
<dbReference type="GO" id="GO:0031931">
    <property type="term" value="C:TORC1 complex"/>
    <property type="evidence" value="ECO:0007669"/>
    <property type="project" value="TreeGrafter"/>
</dbReference>
<dbReference type="Pfam" id="PF02259">
    <property type="entry name" value="FAT"/>
    <property type="match status" value="2"/>
</dbReference>
<dbReference type="InterPro" id="IPR011990">
    <property type="entry name" value="TPR-like_helical_dom_sf"/>
</dbReference>
<dbReference type="PROSITE" id="PS00916">
    <property type="entry name" value="PI3_4_KINASE_2"/>
    <property type="match status" value="1"/>
</dbReference>
<dbReference type="Gene3D" id="1.10.1070.11">
    <property type="entry name" value="Phosphatidylinositol 3-/4-kinase, catalytic domain"/>
    <property type="match status" value="1"/>
</dbReference>
<dbReference type="InterPro" id="IPR000403">
    <property type="entry name" value="PI3/4_kinase_cat_dom"/>
</dbReference>
<dbReference type="Gene3D" id="3.30.1010.10">
    <property type="entry name" value="Phosphatidylinositol 3-kinase Catalytic Subunit, Chain A, domain 4"/>
    <property type="match status" value="1"/>
</dbReference>
<comment type="similarity">
    <text evidence="1">Belongs to the PI3/PI4-kinase family.</text>
</comment>
<keyword evidence="9 21" id="KW-0418">Kinase</keyword>
<dbReference type="PROSITE" id="PS50005">
    <property type="entry name" value="TPR"/>
    <property type="match status" value="1"/>
</dbReference>
<accession>A0AAW2V0J1</accession>
<dbReference type="FunFam" id="1.25.10.10:FF:000284">
    <property type="entry name" value="Serine/threonine-protein kinase TOR"/>
    <property type="match status" value="1"/>
</dbReference>
<dbReference type="GO" id="GO:0004674">
    <property type="term" value="F:protein serine/threonine kinase activity"/>
    <property type="evidence" value="ECO:0007669"/>
    <property type="project" value="UniProtKB-KW"/>
</dbReference>
<evidence type="ECO:0000256" key="9">
    <source>
        <dbReference type="ARBA" id="ARBA00022777"/>
    </source>
</evidence>
<evidence type="ECO:0000256" key="3">
    <source>
        <dbReference type="ARBA" id="ARBA00022473"/>
    </source>
</evidence>
<dbReference type="InterPro" id="IPR026683">
    <property type="entry name" value="TOR_cat"/>
</dbReference>
<dbReference type="Gene3D" id="1.20.120.150">
    <property type="entry name" value="FKBP12-rapamycin binding domain"/>
    <property type="match status" value="1"/>
</dbReference>
<dbReference type="GO" id="GO:0080090">
    <property type="term" value="P:regulation of primary metabolic process"/>
    <property type="evidence" value="ECO:0007669"/>
    <property type="project" value="UniProtKB-ARBA"/>
</dbReference>
<reference evidence="21" key="2">
    <citation type="journal article" date="2024" name="Plant">
        <title>Genomic evolution and insights into agronomic trait innovations of Sesamum species.</title>
        <authorList>
            <person name="Miao H."/>
            <person name="Wang L."/>
            <person name="Qu L."/>
            <person name="Liu H."/>
            <person name="Sun Y."/>
            <person name="Le M."/>
            <person name="Wang Q."/>
            <person name="Wei S."/>
            <person name="Zheng Y."/>
            <person name="Lin W."/>
            <person name="Duan Y."/>
            <person name="Cao H."/>
            <person name="Xiong S."/>
            <person name="Wang X."/>
            <person name="Wei L."/>
            <person name="Li C."/>
            <person name="Ma Q."/>
            <person name="Ju M."/>
            <person name="Zhao R."/>
            <person name="Li G."/>
            <person name="Mu C."/>
            <person name="Tian Q."/>
            <person name="Mei H."/>
            <person name="Zhang T."/>
            <person name="Gao T."/>
            <person name="Zhang H."/>
        </authorList>
    </citation>
    <scope>NUCLEOTIDE SEQUENCE</scope>
    <source>
        <strain evidence="21">KEN1</strain>
    </source>
</reference>
<keyword evidence="15" id="KW-0802">TPR repeat</keyword>
<dbReference type="SUPFAM" id="SSF48371">
    <property type="entry name" value="ARM repeat"/>
    <property type="match status" value="1"/>
</dbReference>
<evidence type="ECO:0000256" key="5">
    <source>
        <dbReference type="ARBA" id="ARBA00022604"/>
    </source>
</evidence>
<keyword evidence="4" id="KW-0723">Serine/threonine-protein kinase</keyword>
<dbReference type="GO" id="GO:0005634">
    <property type="term" value="C:nucleus"/>
    <property type="evidence" value="ECO:0007669"/>
    <property type="project" value="TreeGrafter"/>
</dbReference>
<dbReference type="SMART" id="SM01343">
    <property type="entry name" value="FATC"/>
    <property type="match status" value="1"/>
</dbReference>
<dbReference type="InterPro" id="IPR036940">
    <property type="entry name" value="PI3/4_kinase_cat_sf"/>
</dbReference>
<keyword evidence="8" id="KW-0547">Nucleotide-binding</keyword>
<dbReference type="GO" id="GO:0016242">
    <property type="term" value="P:negative regulation of macroautophagy"/>
    <property type="evidence" value="ECO:0007669"/>
    <property type="project" value="TreeGrafter"/>
</dbReference>
<dbReference type="Pfam" id="PF02260">
    <property type="entry name" value="FATC"/>
    <property type="match status" value="1"/>
</dbReference>